<dbReference type="HOGENOM" id="CLU_144073_1_1_7"/>
<dbReference type="Proteomes" id="UP000001880">
    <property type="component" value="Chromosome"/>
</dbReference>
<dbReference type="PANTHER" id="PTHR41709">
    <property type="entry name" value="KAIB-LIKE PROTEIN 1"/>
    <property type="match status" value="1"/>
</dbReference>
<dbReference type="STRING" id="502025.Hoch_3121"/>
<gene>
    <name evidence="2" type="ordered locus">Hoch_3121</name>
</gene>
<evidence type="ECO:0000259" key="1">
    <source>
        <dbReference type="SMART" id="SM01248"/>
    </source>
</evidence>
<dbReference type="KEGG" id="hoh:Hoch_3121"/>
<dbReference type="RefSeq" id="WP_012828223.1">
    <property type="nucleotide sequence ID" value="NC_013440.1"/>
</dbReference>
<organism evidence="2 3">
    <name type="scientific">Haliangium ochraceum (strain DSM 14365 / JCM 11303 / SMP-2)</name>
    <dbReference type="NCBI Taxonomy" id="502025"/>
    <lineage>
        <taxon>Bacteria</taxon>
        <taxon>Pseudomonadati</taxon>
        <taxon>Myxococcota</taxon>
        <taxon>Polyangia</taxon>
        <taxon>Haliangiales</taxon>
        <taxon>Kofleriaceae</taxon>
        <taxon>Haliangium</taxon>
    </lineage>
</organism>
<dbReference type="InterPro" id="IPR011649">
    <property type="entry name" value="KaiB_domain"/>
</dbReference>
<dbReference type="Pfam" id="PF07689">
    <property type="entry name" value="KaiB"/>
    <property type="match status" value="1"/>
</dbReference>
<dbReference type="PANTHER" id="PTHR41709:SF2">
    <property type="entry name" value="CIRCADIAN CLOCK PROTEIN KAIB2"/>
    <property type="match status" value="1"/>
</dbReference>
<dbReference type="OrthoDB" id="5458519at2"/>
<keyword evidence="3" id="KW-1185">Reference proteome</keyword>
<dbReference type="InterPro" id="IPR036249">
    <property type="entry name" value="Thioredoxin-like_sf"/>
</dbReference>
<protein>
    <submittedName>
        <fullName evidence="2">KaiB domain protein</fullName>
    </submittedName>
</protein>
<dbReference type="InterPro" id="IPR039022">
    <property type="entry name" value="KaiB-like"/>
</dbReference>
<dbReference type="EMBL" id="CP001804">
    <property type="protein sequence ID" value="ACY15623.1"/>
    <property type="molecule type" value="Genomic_DNA"/>
</dbReference>
<accession>D0LSC4</accession>
<proteinExistence type="predicted"/>
<evidence type="ECO:0000313" key="3">
    <source>
        <dbReference type="Proteomes" id="UP000001880"/>
    </source>
</evidence>
<sequence>MNDTSTDAGAKKVWNLRLYIAGDSPKSRAALANLEKMCERHLPGRYTIEVIDLVKRPELAKAHQILAIPTLIREVPEPIKRVIGDLSDESKALLNLDLDALELPGDS</sequence>
<feature type="domain" description="KaiB" evidence="1">
    <location>
        <begin position="17"/>
        <end position="98"/>
    </location>
</feature>
<dbReference type="eggNOG" id="COG4251">
    <property type="taxonomic scope" value="Bacteria"/>
</dbReference>
<dbReference type="GO" id="GO:0048511">
    <property type="term" value="P:rhythmic process"/>
    <property type="evidence" value="ECO:0007669"/>
    <property type="project" value="InterPro"/>
</dbReference>
<evidence type="ECO:0000313" key="2">
    <source>
        <dbReference type="EMBL" id="ACY15623.1"/>
    </source>
</evidence>
<dbReference type="SMART" id="SM01248">
    <property type="entry name" value="KaiB"/>
    <property type="match status" value="1"/>
</dbReference>
<reference evidence="2 3" key="1">
    <citation type="journal article" date="2010" name="Stand. Genomic Sci.">
        <title>Complete genome sequence of Haliangium ochraceum type strain (SMP-2).</title>
        <authorList>
            <consortium name="US DOE Joint Genome Institute (JGI-PGF)"/>
            <person name="Ivanova N."/>
            <person name="Daum C."/>
            <person name="Lang E."/>
            <person name="Abt B."/>
            <person name="Kopitz M."/>
            <person name="Saunders E."/>
            <person name="Lapidus A."/>
            <person name="Lucas S."/>
            <person name="Glavina Del Rio T."/>
            <person name="Nolan M."/>
            <person name="Tice H."/>
            <person name="Copeland A."/>
            <person name="Cheng J.F."/>
            <person name="Chen F."/>
            <person name="Bruce D."/>
            <person name="Goodwin L."/>
            <person name="Pitluck S."/>
            <person name="Mavromatis K."/>
            <person name="Pati A."/>
            <person name="Mikhailova N."/>
            <person name="Chen A."/>
            <person name="Palaniappan K."/>
            <person name="Land M."/>
            <person name="Hauser L."/>
            <person name="Chang Y.J."/>
            <person name="Jeffries C.D."/>
            <person name="Detter J.C."/>
            <person name="Brettin T."/>
            <person name="Rohde M."/>
            <person name="Goker M."/>
            <person name="Bristow J."/>
            <person name="Markowitz V."/>
            <person name="Eisen J.A."/>
            <person name="Hugenholtz P."/>
            <person name="Kyrpides N.C."/>
            <person name="Klenk H.P."/>
        </authorList>
    </citation>
    <scope>NUCLEOTIDE SEQUENCE [LARGE SCALE GENOMIC DNA]</scope>
    <source>
        <strain evidence="3">DSM 14365 / CIP 107738 / JCM 11303 / AJ 13395 / SMP-2</strain>
    </source>
</reference>
<dbReference type="AlphaFoldDB" id="D0LSC4"/>
<dbReference type="Gene3D" id="3.40.30.10">
    <property type="entry name" value="Glutaredoxin"/>
    <property type="match status" value="1"/>
</dbReference>
<name>D0LSC4_HALO1</name>
<dbReference type="CDD" id="cd02978">
    <property type="entry name" value="KaiB_like"/>
    <property type="match status" value="1"/>
</dbReference>
<dbReference type="SUPFAM" id="SSF52833">
    <property type="entry name" value="Thioredoxin-like"/>
    <property type="match status" value="1"/>
</dbReference>